<keyword evidence="4" id="KW-0238">DNA-binding</keyword>
<sequence>MNGVFPVDDFSDPFWQSPANEMNRSASEWDLEMFLEGFSGGSTSSSASDNNTAPSTLSQSTTSSRRKNCDDDVVEILNTRFHHPTSPPTVPHDSDEYRKFLKSKLYWECAAVAMSGVLGAKIEDFPSLAKGQRLDDVNFPLGSQDSGTGCSIPTGQNIPNGESVKIQTLHVMQKHEETQVRQTTSGSSKEDSEDDDLEGDTGTNEDMDPVDAKRARRMQSNRESARRSRKRKQAQLNELESQVGQLRDEHSSLLSRHTDINKKCDEAVVNNRILRANVETLRAKVKMAEEQVKRVTGLNPMLLARSNLLIMAGQVDGARVVTGPVQPNSSQFFPHPKLVPNFDSHAPHLQTLNNGFPTNPAVPVPTTTQNENGSNNISGMSSVPPTAGGQSMINKSGMPKQIDPLVGSCEPLLPCDSRLPHVVAMEKERK</sequence>
<gene>
    <name evidence="9" type="ORF">K2173_018490</name>
</gene>
<dbReference type="PANTHER" id="PTHR46408:SF5">
    <property type="entry name" value="BASIC LEUCINE ZIPPER 10"/>
    <property type="match status" value="1"/>
</dbReference>
<dbReference type="Pfam" id="PF12498">
    <property type="entry name" value="bZIP_C"/>
    <property type="match status" value="1"/>
</dbReference>
<dbReference type="GO" id="GO:0003677">
    <property type="term" value="F:DNA binding"/>
    <property type="evidence" value="ECO:0007669"/>
    <property type="project" value="UniProtKB-KW"/>
</dbReference>
<keyword evidence="6" id="KW-0539">Nucleus</keyword>
<feature type="compositionally biased region" description="Polar residues" evidence="7">
    <location>
        <begin position="234"/>
        <end position="244"/>
    </location>
</feature>
<feature type="compositionally biased region" description="Acidic residues" evidence="7">
    <location>
        <begin position="191"/>
        <end position="209"/>
    </location>
</feature>
<keyword evidence="3" id="KW-0805">Transcription regulation</keyword>
<dbReference type="InterPro" id="IPR004827">
    <property type="entry name" value="bZIP"/>
</dbReference>
<evidence type="ECO:0000313" key="10">
    <source>
        <dbReference type="Proteomes" id="UP001159364"/>
    </source>
</evidence>
<dbReference type="GO" id="GO:0005634">
    <property type="term" value="C:nucleus"/>
    <property type="evidence" value="ECO:0007669"/>
    <property type="project" value="UniProtKB-SubCell"/>
</dbReference>
<dbReference type="SMART" id="SM00338">
    <property type="entry name" value="BRLZ"/>
    <property type="match status" value="1"/>
</dbReference>
<feature type="region of interest" description="Disordered" evidence="7">
    <location>
        <begin position="40"/>
        <end position="68"/>
    </location>
</feature>
<dbReference type="GO" id="GO:0003700">
    <property type="term" value="F:DNA-binding transcription factor activity"/>
    <property type="evidence" value="ECO:0007669"/>
    <property type="project" value="InterPro"/>
</dbReference>
<proteinExistence type="inferred from homology"/>
<dbReference type="Pfam" id="PF00170">
    <property type="entry name" value="bZIP_1"/>
    <property type="match status" value="1"/>
</dbReference>
<evidence type="ECO:0000259" key="8">
    <source>
        <dbReference type="PROSITE" id="PS50217"/>
    </source>
</evidence>
<evidence type="ECO:0000256" key="3">
    <source>
        <dbReference type="ARBA" id="ARBA00023015"/>
    </source>
</evidence>
<organism evidence="9 10">
    <name type="scientific">Erythroxylum novogranatense</name>
    <dbReference type="NCBI Taxonomy" id="1862640"/>
    <lineage>
        <taxon>Eukaryota</taxon>
        <taxon>Viridiplantae</taxon>
        <taxon>Streptophyta</taxon>
        <taxon>Embryophyta</taxon>
        <taxon>Tracheophyta</taxon>
        <taxon>Spermatophyta</taxon>
        <taxon>Magnoliopsida</taxon>
        <taxon>eudicotyledons</taxon>
        <taxon>Gunneridae</taxon>
        <taxon>Pentapetalae</taxon>
        <taxon>rosids</taxon>
        <taxon>fabids</taxon>
        <taxon>Malpighiales</taxon>
        <taxon>Erythroxylaceae</taxon>
        <taxon>Erythroxylum</taxon>
    </lineage>
</organism>
<evidence type="ECO:0000256" key="1">
    <source>
        <dbReference type="ARBA" id="ARBA00004123"/>
    </source>
</evidence>
<dbReference type="InterPro" id="IPR046347">
    <property type="entry name" value="bZIP_sf"/>
</dbReference>
<name>A0AAV8UFC6_9ROSI</name>
<evidence type="ECO:0000256" key="7">
    <source>
        <dbReference type="SAM" id="MobiDB-lite"/>
    </source>
</evidence>
<dbReference type="InterPro" id="IPR045314">
    <property type="entry name" value="bZIP_plant_GBF1"/>
</dbReference>
<dbReference type="PROSITE" id="PS50217">
    <property type="entry name" value="BZIP"/>
    <property type="match status" value="1"/>
</dbReference>
<keyword evidence="10" id="KW-1185">Reference proteome</keyword>
<dbReference type="SUPFAM" id="SSF57959">
    <property type="entry name" value="Leucine zipper domain"/>
    <property type="match status" value="1"/>
</dbReference>
<feature type="domain" description="BZIP" evidence="8">
    <location>
        <begin position="211"/>
        <end position="263"/>
    </location>
</feature>
<dbReference type="Gene3D" id="1.20.5.170">
    <property type="match status" value="1"/>
</dbReference>
<dbReference type="PROSITE" id="PS00036">
    <property type="entry name" value="BZIP_BASIC"/>
    <property type="match status" value="1"/>
</dbReference>
<feature type="region of interest" description="Disordered" evidence="7">
    <location>
        <begin position="140"/>
        <end position="161"/>
    </location>
</feature>
<evidence type="ECO:0000256" key="2">
    <source>
        <dbReference type="ARBA" id="ARBA00007163"/>
    </source>
</evidence>
<comment type="similarity">
    <text evidence="2">Belongs to the bZIP family.</text>
</comment>
<accession>A0AAV8UFC6</accession>
<dbReference type="FunFam" id="1.20.5.170:FF:000020">
    <property type="entry name" value="BZIP transcription factor"/>
    <property type="match status" value="1"/>
</dbReference>
<reference evidence="9 10" key="1">
    <citation type="submission" date="2021-09" db="EMBL/GenBank/DDBJ databases">
        <title>Genomic insights and catalytic innovation underlie evolution of tropane alkaloids biosynthesis.</title>
        <authorList>
            <person name="Wang Y.-J."/>
            <person name="Tian T."/>
            <person name="Huang J.-P."/>
            <person name="Huang S.-X."/>
        </authorList>
    </citation>
    <scope>NUCLEOTIDE SEQUENCE [LARGE SCALE GENOMIC DNA]</scope>
    <source>
        <strain evidence="9">KIB-2018</strain>
        <tissue evidence="9">Leaf</tissue>
    </source>
</reference>
<evidence type="ECO:0000256" key="6">
    <source>
        <dbReference type="ARBA" id="ARBA00023242"/>
    </source>
</evidence>
<evidence type="ECO:0000256" key="5">
    <source>
        <dbReference type="ARBA" id="ARBA00023163"/>
    </source>
</evidence>
<keyword evidence="5" id="KW-0804">Transcription</keyword>
<comment type="caution">
    <text evidence="9">The sequence shown here is derived from an EMBL/GenBank/DDBJ whole genome shotgun (WGS) entry which is preliminary data.</text>
</comment>
<feature type="region of interest" description="Disordered" evidence="7">
    <location>
        <begin position="174"/>
        <end position="250"/>
    </location>
</feature>
<feature type="compositionally biased region" description="Polar residues" evidence="7">
    <location>
        <begin position="141"/>
        <end position="160"/>
    </location>
</feature>
<dbReference type="CDD" id="cd14702">
    <property type="entry name" value="bZIP_plant_GBF1"/>
    <property type="match status" value="1"/>
</dbReference>
<dbReference type="EMBL" id="JAIWQS010000008">
    <property type="protein sequence ID" value="KAJ8899516.1"/>
    <property type="molecule type" value="Genomic_DNA"/>
</dbReference>
<comment type="subcellular location">
    <subcellularLocation>
        <location evidence="1">Nucleus</location>
    </subcellularLocation>
</comment>
<dbReference type="InterPro" id="IPR020983">
    <property type="entry name" value="Basic_leucine-zipper_C"/>
</dbReference>
<evidence type="ECO:0000256" key="4">
    <source>
        <dbReference type="ARBA" id="ARBA00023125"/>
    </source>
</evidence>
<feature type="compositionally biased region" description="Low complexity" evidence="7">
    <location>
        <begin position="41"/>
        <end position="63"/>
    </location>
</feature>
<dbReference type="AlphaFoldDB" id="A0AAV8UFC6"/>
<dbReference type="GO" id="GO:0046983">
    <property type="term" value="F:protein dimerization activity"/>
    <property type="evidence" value="ECO:0007669"/>
    <property type="project" value="UniProtKB-ARBA"/>
</dbReference>
<dbReference type="PANTHER" id="PTHR46408">
    <property type="entry name" value="BASIC LEUCINE ZIPPER 63"/>
    <property type="match status" value="1"/>
</dbReference>
<protein>
    <recommendedName>
        <fullName evidence="8">BZIP domain-containing protein</fullName>
    </recommendedName>
</protein>
<evidence type="ECO:0000313" key="9">
    <source>
        <dbReference type="EMBL" id="KAJ8899516.1"/>
    </source>
</evidence>
<dbReference type="Proteomes" id="UP001159364">
    <property type="component" value="Linkage Group LG08"/>
</dbReference>